<reference evidence="1 2" key="1">
    <citation type="submission" date="2019-11" db="EMBL/GenBank/DDBJ databases">
        <title>Whole genome sequence of Oryza granulata.</title>
        <authorList>
            <person name="Li W."/>
        </authorList>
    </citation>
    <scope>NUCLEOTIDE SEQUENCE [LARGE SCALE GENOMIC DNA]</scope>
    <source>
        <strain evidence="2">cv. Menghai</strain>
        <tissue evidence="1">Leaf</tissue>
    </source>
</reference>
<dbReference type="PANTHER" id="PTHR46519">
    <property type="entry name" value="RING/U-BOX SUPERFAMILY PROTEIN"/>
    <property type="match status" value="1"/>
</dbReference>
<gene>
    <name evidence="1" type="ORF">E2562_037735</name>
</gene>
<dbReference type="Proteomes" id="UP000479710">
    <property type="component" value="Unassembled WGS sequence"/>
</dbReference>
<comment type="caution">
    <text evidence="1">The sequence shown here is derived from an EMBL/GenBank/DDBJ whole genome shotgun (WGS) entry which is preliminary data.</text>
</comment>
<evidence type="ECO:0000313" key="2">
    <source>
        <dbReference type="Proteomes" id="UP000479710"/>
    </source>
</evidence>
<name>A0A6G1C241_9ORYZ</name>
<accession>A0A6G1C241</accession>
<organism evidence="1 2">
    <name type="scientific">Oryza meyeriana var. granulata</name>
    <dbReference type="NCBI Taxonomy" id="110450"/>
    <lineage>
        <taxon>Eukaryota</taxon>
        <taxon>Viridiplantae</taxon>
        <taxon>Streptophyta</taxon>
        <taxon>Embryophyta</taxon>
        <taxon>Tracheophyta</taxon>
        <taxon>Spermatophyta</taxon>
        <taxon>Magnoliopsida</taxon>
        <taxon>Liliopsida</taxon>
        <taxon>Poales</taxon>
        <taxon>Poaceae</taxon>
        <taxon>BOP clade</taxon>
        <taxon>Oryzoideae</taxon>
        <taxon>Oryzeae</taxon>
        <taxon>Oryzinae</taxon>
        <taxon>Oryza</taxon>
        <taxon>Oryza meyeriana</taxon>
    </lineage>
</organism>
<dbReference type="OrthoDB" id="6078042at2759"/>
<keyword evidence="2" id="KW-1185">Reference proteome</keyword>
<evidence type="ECO:0000313" key="1">
    <source>
        <dbReference type="EMBL" id="KAF0894240.1"/>
    </source>
</evidence>
<protein>
    <submittedName>
        <fullName evidence="1">Uncharacterized protein</fullName>
    </submittedName>
</protein>
<dbReference type="AlphaFoldDB" id="A0A6G1C241"/>
<dbReference type="EMBL" id="SPHZ02000011">
    <property type="protein sequence ID" value="KAF0894240.1"/>
    <property type="molecule type" value="Genomic_DNA"/>
</dbReference>
<sequence>MQQMLEACMEMQMELQRSIKQEVSAALNRSLSVLPGVGICAPAQSVRPSCSMESGNAHSAVRLSSR</sequence>
<dbReference type="PANTHER" id="PTHR46519:SF5">
    <property type="entry name" value="RING_U-BOX SUPERFAMILY PROTEIN"/>
    <property type="match status" value="1"/>
</dbReference>
<proteinExistence type="predicted"/>